<dbReference type="PANTHER" id="PTHR37540">
    <property type="entry name" value="TRANSCRIPTION FACTOR (ACR-2), PUTATIVE-RELATED-RELATED"/>
    <property type="match status" value="1"/>
</dbReference>
<gene>
    <name evidence="2" type="ORF">CH63R_00257</name>
</gene>
<dbReference type="Proteomes" id="UP000092177">
    <property type="component" value="Chromosome 1"/>
</dbReference>
<name>A0A1B7YSS2_COLHI</name>
<dbReference type="Pfam" id="PF11951">
    <property type="entry name" value="Fungal_trans_2"/>
    <property type="match status" value="1"/>
</dbReference>
<proteinExistence type="predicted"/>
<evidence type="ECO:0000256" key="1">
    <source>
        <dbReference type="ARBA" id="ARBA00023242"/>
    </source>
</evidence>
<keyword evidence="1" id="KW-0539">Nucleus</keyword>
<dbReference type="OrthoDB" id="4851498at2759"/>
<sequence>MEFHFVNHGSVGSKSRKVIRSHVMKGKNSGKKHVARGRKRTRIATRNEPASPPRDMISTLRRMVGDDLSSYSPGTKLSPHTRLLFHQYFYILSEALFPPEFCQAQNPMKTVWFDYLLNDKAYFHVSLSMTATCLDFFEYKDHESPQAIAHMTTAFALVNQKLSGLESLSDATIALVSMLSCQESIRGDLEKYKIHLAGLDRMVQLRGGLHAFEQNMELFHKICRSDIQYALHTDCPAFYHHDVMPQRIMQEICRNPLHPDRPLAEIFSAAEPTIKDLVREIDSISVFLSNCGLQSKLTADEFQSMLSSLGYRLLRVRDQGYTCPGDLHGACLLGVMSFYTSLLLQFGRQRHLLYERISRRLKVSVRVLDLDSAHSQFLPTLLWLLMLGAISVFEKEDDPWLLPELARVSEQLMLKTWEDIHCELKRYLWIDSIHNGQGRRLWDKVQRYQADKMV</sequence>
<dbReference type="KEGG" id="chig:CH63R_00257"/>
<protein>
    <submittedName>
        <fullName evidence="2">Citrate synthase</fullName>
    </submittedName>
</protein>
<dbReference type="VEuPathDB" id="FungiDB:CH63R_00257"/>
<organism evidence="2 3">
    <name type="scientific">Colletotrichum higginsianum (strain IMI 349063)</name>
    <name type="common">Crucifer anthracnose fungus</name>
    <dbReference type="NCBI Taxonomy" id="759273"/>
    <lineage>
        <taxon>Eukaryota</taxon>
        <taxon>Fungi</taxon>
        <taxon>Dikarya</taxon>
        <taxon>Ascomycota</taxon>
        <taxon>Pezizomycotina</taxon>
        <taxon>Sordariomycetes</taxon>
        <taxon>Hypocreomycetidae</taxon>
        <taxon>Glomerellales</taxon>
        <taxon>Glomerellaceae</taxon>
        <taxon>Colletotrichum</taxon>
        <taxon>Colletotrichum destructivum species complex</taxon>
    </lineage>
</organism>
<comment type="caution">
    <text evidence="2">The sequence shown here is derived from an EMBL/GenBank/DDBJ whole genome shotgun (WGS) entry which is preliminary data.</text>
</comment>
<dbReference type="EMBL" id="LTAN01000001">
    <property type="protein sequence ID" value="OBR15077.1"/>
    <property type="molecule type" value="Genomic_DNA"/>
</dbReference>
<dbReference type="AlphaFoldDB" id="A0A1B7YSS2"/>
<evidence type="ECO:0000313" key="2">
    <source>
        <dbReference type="EMBL" id="OBR15077.1"/>
    </source>
</evidence>
<dbReference type="GeneID" id="28859339"/>
<keyword evidence="3" id="KW-1185">Reference proteome</keyword>
<dbReference type="InterPro" id="IPR021858">
    <property type="entry name" value="Fun_TF"/>
</dbReference>
<dbReference type="RefSeq" id="XP_018163594.1">
    <property type="nucleotide sequence ID" value="XM_018295232.1"/>
</dbReference>
<reference evidence="3" key="1">
    <citation type="journal article" date="2017" name="BMC Genomics">
        <title>Gapless genome assembly of Colletotrichum higginsianum reveals chromosome structure and association of transposable elements with secondary metabolite gene clusters.</title>
        <authorList>
            <person name="Dallery J.-F."/>
            <person name="Lapalu N."/>
            <person name="Zampounis A."/>
            <person name="Pigne S."/>
            <person name="Luyten I."/>
            <person name="Amselem J."/>
            <person name="Wittenberg A.H.J."/>
            <person name="Zhou S."/>
            <person name="de Queiroz M.V."/>
            <person name="Robin G.P."/>
            <person name="Auger A."/>
            <person name="Hainaut M."/>
            <person name="Henrissat B."/>
            <person name="Kim K.-T."/>
            <person name="Lee Y.-H."/>
            <person name="Lespinet O."/>
            <person name="Schwartz D.C."/>
            <person name="Thon M.R."/>
            <person name="O'Connell R.J."/>
        </authorList>
    </citation>
    <scope>NUCLEOTIDE SEQUENCE [LARGE SCALE GENOMIC DNA]</scope>
    <source>
        <strain evidence="3">IMI 349063</strain>
    </source>
</reference>
<accession>A0A1B7YSS2</accession>
<dbReference type="PANTHER" id="PTHR37540:SF9">
    <property type="entry name" value="ZN(2)-C6 FUNGAL-TYPE DOMAIN-CONTAINING PROTEIN"/>
    <property type="match status" value="1"/>
</dbReference>
<evidence type="ECO:0000313" key="3">
    <source>
        <dbReference type="Proteomes" id="UP000092177"/>
    </source>
</evidence>